<keyword evidence="1" id="KW-1185">Reference proteome</keyword>
<evidence type="ECO:0000313" key="1">
    <source>
        <dbReference type="Proteomes" id="UP000887565"/>
    </source>
</evidence>
<dbReference type="WBParaSite" id="nRc.2.0.1.t04308-RA">
    <property type="protein sequence ID" value="nRc.2.0.1.t04308-RA"/>
    <property type="gene ID" value="nRc.2.0.1.g04308"/>
</dbReference>
<name>A0A915HQU4_ROMCU</name>
<dbReference type="AlphaFoldDB" id="A0A915HQU4"/>
<sequence>MPSMMPLTRVQNTGDCPSGAHLQMCSCHGCCTHNDASCRAQHPDSASPSNATATSARGCYFCRTRAHPTDQCHRPCPHCRKIRVHRATACTNRTPTLPASTPLSALPPPPLKYATPVNVNLSMTLKTTGDVSLIASY</sequence>
<organism evidence="1 2">
    <name type="scientific">Romanomermis culicivorax</name>
    <name type="common">Nematode worm</name>
    <dbReference type="NCBI Taxonomy" id="13658"/>
    <lineage>
        <taxon>Eukaryota</taxon>
        <taxon>Metazoa</taxon>
        <taxon>Ecdysozoa</taxon>
        <taxon>Nematoda</taxon>
        <taxon>Enoplea</taxon>
        <taxon>Dorylaimia</taxon>
        <taxon>Mermithida</taxon>
        <taxon>Mermithoidea</taxon>
        <taxon>Mermithidae</taxon>
        <taxon>Romanomermis</taxon>
    </lineage>
</organism>
<reference evidence="2" key="1">
    <citation type="submission" date="2022-11" db="UniProtKB">
        <authorList>
            <consortium name="WormBaseParasite"/>
        </authorList>
    </citation>
    <scope>IDENTIFICATION</scope>
</reference>
<proteinExistence type="predicted"/>
<dbReference type="Proteomes" id="UP000887565">
    <property type="component" value="Unplaced"/>
</dbReference>
<evidence type="ECO:0000313" key="2">
    <source>
        <dbReference type="WBParaSite" id="nRc.2.0.1.t04308-RA"/>
    </source>
</evidence>
<protein>
    <submittedName>
        <fullName evidence="2">Uncharacterized protein</fullName>
    </submittedName>
</protein>
<accession>A0A915HQU4</accession>